<keyword evidence="2" id="KW-0812">Transmembrane</keyword>
<dbReference type="InterPro" id="IPR041690">
    <property type="entry name" value="Cadherin_5"/>
</dbReference>
<dbReference type="InterPro" id="IPR011635">
    <property type="entry name" value="CARDB"/>
</dbReference>
<evidence type="ECO:0000256" key="7">
    <source>
        <dbReference type="ARBA" id="ARBA00023136"/>
    </source>
</evidence>
<dbReference type="Pfam" id="PF17963">
    <property type="entry name" value="Big_9"/>
    <property type="match status" value="3"/>
</dbReference>
<dbReference type="PROSITE" id="PS00330">
    <property type="entry name" value="HEMOLYSIN_CALCIUM"/>
    <property type="match status" value="2"/>
</dbReference>
<evidence type="ECO:0000259" key="9">
    <source>
        <dbReference type="PROSITE" id="PS50268"/>
    </source>
</evidence>
<dbReference type="SMART" id="SM00112">
    <property type="entry name" value="CA"/>
    <property type="match status" value="3"/>
</dbReference>
<feature type="region of interest" description="Disordered" evidence="8">
    <location>
        <begin position="1533"/>
        <end position="1561"/>
    </location>
</feature>
<dbReference type="PROSITE" id="PS50268">
    <property type="entry name" value="CADHERIN_2"/>
    <property type="match status" value="3"/>
</dbReference>
<dbReference type="SMART" id="SM00736">
    <property type="entry name" value="CADG"/>
    <property type="match status" value="3"/>
</dbReference>
<dbReference type="PANTHER" id="PTHR24025:SF31">
    <property type="entry name" value="NEURAL-CADHERIN"/>
    <property type="match status" value="1"/>
</dbReference>
<evidence type="ECO:0000256" key="1">
    <source>
        <dbReference type="ARBA" id="ARBA00004370"/>
    </source>
</evidence>
<dbReference type="InterPro" id="IPR010221">
    <property type="entry name" value="VCBS_dom"/>
</dbReference>
<dbReference type="eggNOG" id="COG1572">
    <property type="taxonomic scope" value="Bacteria"/>
</dbReference>
<keyword evidence="6" id="KW-1133">Transmembrane helix</keyword>
<dbReference type="InterPro" id="IPR002126">
    <property type="entry name" value="Cadherin-like_dom"/>
</dbReference>
<dbReference type="GO" id="GO:0016020">
    <property type="term" value="C:membrane"/>
    <property type="evidence" value="ECO:0007669"/>
    <property type="project" value="UniProtKB-SubCell"/>
</dbReference>
<feature type="domain" description="Cadherin" evidence="9">
    <location>
        <begin position="779"/>
        <end position="880"/>
    </location>
</feature>
<keyword evidence="5" id="KW-0130">Cell adhesion</keyword>
<organism evidence="10 11">
    <name type="scientific">Coleofasciculus chthonoplastes PCC 7420</name>
    <dbReference type="NCBI Taxonomy" id="118168"/>
    <lineage>
        <taxon>Bacteria</taxon>
        <taxon>Bacillati</taxon>
        <taxon>Cyanobacteriota</taxon>
        <taxon>Cyanophyceae</taxon>
        <taxon>Coleofasciculales</taxon>
        <taxon>Coleofasciculaceae</taxon>
        <taxon>Coleofasciculus</taxon>
    </lineage>
</organism>
<keyword evidence="11" id="KW-1185">Reference proteome</keyword>
<dbReference type="InterPro" id="IPR011049">
    <property type="entry name" value="Serralysin-like_metalloprot_C"/>
</dbReference>
<dbReference type="STRING" id="118168.MC7420_2377"/>
<accession>B4W2C2</accession>
<dbReference type="InterPro" id="IPR018511">
    <property type="entry name" value="Hemolysin-typ_Ca-bd_CS"/>
</dbReference>
<dbReference type="Pfam" id="PF00353">
    <property type="entry name" value="HemolysinCabind"/>
    <property type="match status" value="3"/>
</dbReference>
<evidence type="ECO:0000256" key="4">
    <source>
        <dbReference type="ARBA" id="ARBA00022837"/>
    </source>
</evidence>
<comment type="subcellular location">
    <subcellularLocation>
        <location evidence="1">Membrane</location>
    </subcellularLocation>
</comment>
<name>B4W2C2_9CYAN</name>
<keyword evidence="7" id="KW-0472">Membrane</keyword>
<dbReference type="GO" id="GO:0005911">
    <property type="term" value="C:cell-cell junction"/>
    <property type="evidence" value="ECO:0007669"/>
    <property type="project" value="TreeGrafter"/>
</dbReference>
<evidence type="ECO:0000256" key="6">
    <source>
        <dbReference type="ARBA" id="ARBA00022989"/>
    </source>
</evidence>
<dbReference type="EMBL" id="DS989870">
    <property type="protein sequence ID" value="EDX71711.1"/>
    <property type="molecule type" value="Genomic_DNA"/>
</dbReference>
<protein>
    <submittedName>
        <fullName evidence="10">Type I secretion target GGXGXDXXX repeat protein domain protein</fullName>
    </submittedName>
</protein>
<dbReference type="InterPro" id="IPR050971">
    <property type="entry name" value="Cadherin-domain_protein"/>
</dbReference>
<feature type="domain" description="Cadherin" evidence="9">
    <location>
        <begin position="981"/>
        <end position="1082"/>
    </location>
</feature>
<evidence type="ECO:0000256" key="5">
    <source>
        <dbReference type="ARBA" id="ARBA00022889"/>
    </source>
</evidence>
<dbReference type="PANTHER" id="PTHR24025">
    <property type="entry name" value="DESMOGLEIN FAMILY MEMBER"/>
    <property type="match status" value="1"/>
</dbReference>
<dbReference type="Gene3D" id="2.60.40.60">
    <property type="entry name" value="Cadherins"/>
    <property type="match status" value="3"/>
</dbReference>
<dbReference type="NCBIfam" id="TIGR01965">
    <property type="entry name" value="VCBS_repeat"/>
    <property type="match status" value="2"/>
</dbReference>
<sequence length="1696" mass="178767">MGKTDNDDNTLIVPFNVITPNLEVSAAQVTDGDGNPVTSVAADERVTLSWTVLNSSTTATAGANWWDRVYISQDTTLDSSDVRLVNQFITSPTPLAAGDDYTITSNWTIPEIATGNYFFLFKADGSENQQETDETDNITAIPIQIDAPNLEVSATQVTDGDGNPVTSVAADERVTLSWTVLNSSTTATAGANWWDRVYISQDTTLDSSDVRLVNQFITSPTPLAAGDDYTITSNWTIPEIATGNYFFLFKADGSENQQETDETDNITAIPIQIDAPNLEVSATQVTDGDGNPVTSVAADERVTLSWTVLNSSTTATAGANWWDRVYISQDTTLDSSDVRLVNQFINSHTPLAAGDDYTINLNATIPEIATGNYFFLFKADGNEQQQETDETDNITAIPIQISPPADLVVNSVTAPATANFGDTITIDWQVANSGIGTATRTWRDRVFLSSDNTISTDDTILLTEFAPTTLASGETYNQSVSVTLPLNNSITAGTYFLLAETDNLEQQFETNETNNVNLSQIELTIPPIPDLIVSDISAPTTAVSGQGIGVSWTLTNQGDGTASGTWTDQVFLSDNLTVGNDQFLDSFTFTGTLAPGASITRTQIVTAPIDLAGDHYFVVNTDTNNQIFEFTEDNNNSAIADQVISLELFPTANLQVTSVTAPTTAFSSQETVIEWIVTNSGTAATSTPIWTDQVWLSLDQILDNNDTLLGSTTNPSSLNVGDSYSNSLTVTLPQEIDGDYFFIVQTDAGNQVFELNNETDNNGVSQILTINDVNESPTITSNPTANLDENTTLVTTITATDPDGDIPTFSITGGTDSSLFTIDANTGELSFNNAPNFETPLDADGDNSYDVEITADDGNGGSDSQTLTITVNDVNESPTITSNSTANLDENTTLVTTVTATDPDGDIPTFSITGGTDSSLFTIDANTGELSFNNAPNFESPLDADGNNSYDVEITADDGNGGSDSQTLTITVNGVNESPTITSNSTANLDENTTLVTTITATDPDGDIPTFSITGGTDSSLFTLDANTGELSFNNAPNFESPLDADGDNSYDVEITADDGNGGSDSQTLTITVNNINESPIANNDNFSTDEATAFTTANVLDNDNDPDSSDTISISTLDTTTTLGLVINNDDGTFHYNPNGQFEFLAVGETAIDNFSYTIDDGNGNTDTATVNITINGVNDIPIANDDNFTINEDSAFTTANFLNNDSDIDSNDTLTFASIDTSNTLGTVTLNADNTLTYNPNHAFAFLTQGETATDSFIYTLDDGNGGIDTATVTVTINGSNDAPTLSTINKSGDEDTTISFTATDFTTVFNDPEGDSLSHINILSLPANGVLSLNNTAVTPGETIAAANLDNLSFTPDANFNGTTSFIWNASDGSLFAAGAAINLTINSVNDDPVSGDDSVTILQDTTVTIDVLANDSDPVEGDSVFIDSFDAISLLGSTISQDDNGTPNDLTDDQLVYTPEFGFVGTDSFTYTISDGNGGTSTATVDVIVEPIQDMTLLGTPLDDTLVANIGDDTLFGFTGEDILNGKAGDDVADGGADDDQLQGEAGNDTLLGNSGDDFLDGGEDDDILNGDTGDDILLGGLGNDTLNGGADRDFLSGGVGDDLLDGGTGSDRLFGGAGADKFLLQSGTGGDLIFDFSDGEDSFLLTDGLTFGQLSIISNGYSTLIRDNDTSEILVTVLGVSDSLITEADFT</sequence>
<evidence type="ECO:0000256" key="3">
    <source>
        <dbReference type="ARBA" id="ARBA00022737"/>
    </source>
</evidence>
<dbReference type="HOGENOM" id="CLU_241004_0_0_3"/>
<dbReference type="Gene3D" id="2.150.10.10">
    <property type="entry name" value="Serralysin-like metalloprotease, C-terminal"/>
    <property type="match status" value="2"/>
</dbReference>
<dbReference type="GO" id="GO:0005509">
    <property type="term" value="F:calcium ion binding"/>
    <property type="evidence" value="ECO:0007669"/>
    <property type="project" value="InterPro"/>
</dbReference>
<dbReference type="GO" id="GO:0007156">
    <property type="term" value="P:homophilic cell adhesion via plasma membrane adhesion molecules"/>
    <property type="evidence" value="ECO:0007669"/>
    <property type="project" value="InterPro"/>
</dbReference>
<proteinExistence type="predicted"/>
<dbReference type="InterPro" id="IPR001343">
    <property type="entry name" value="Hemolysn_Ca-bd"/>
</dbReference>
<dbReference type="Gene3D" id="2.60.40.2810">
    <property type="match status" value="2"/>
</dbReference>
<feature type="domain" description="Cadherin" evidence="9">
    <location>
        <begin position="880"/>
        <end position="981"/>
    </location>
</feature>
<keyword evidence="4" id="KW-0106">Calcium</keyword>
<dbReference type="SUPFAM" id="SSF49313">
    <property type="entry name" value="Cadherin-like"/>
    <property type="match status" value="3"/>
</dbReference>
<dbReference type="Pfam" id="PF17892">
    <property type="entry name" value="Cadherin_5"/>
    <property type="match status" value="1"/>
</dbReference>
<dbReference type="Pfam" id="PF00028">
    <property type="entry name" value="Cadherin"/>
    <property type="match status" value="3"/>
</dbReference>
<dbReference type="InterPro" id="IPR006644">
    <property type="entry name" value="Cadg"/>
</dbReference>
<dbReference type="InterPro" id="IPR013783">
    <property type="entry name" value="Ig-like_fold"/>
</dbReference>
<dbReference type="NCBIfam" id="NF012211">
    <property type="entry name" value="tand_rpt_95"/>
    <property type="match status" value="4"/>
</dbReference>
<gene>
    <name evidence="10" type="ORF">MC7420_2377</name>
</gene>
<keyword evidence="3" id="KW-0677">Repeat</keyword>
<evidence type="ECO:0000313" key="11">
    <source>
        <dbReference type="Proteomes" id="UP000003835"/>
    </source>
</evidence>
<dbReference type="Proteomes" id="UP000003835">
    <property type="component" value="Unassembled WGS sequence"/>
</dbReference>
<evidence type="ECO:0000256" key="8">
    <source>
        <dbReference type="SAM" id="MobiDB-lite"/>
    </source>
</evidence>
<dbReference type="SUPFAM" id="SSF51120">
    <property type="entry name" value="beta-Roll"/>
    <property type="match status" value="1"/>
</dbReference>
<reference evidence="10 11" key="1">
    <citation type="submission" date="2008-07" db="EMBL/GenBank/DDBJ databases">
        <authorList>
            <person name="Tandeau de Marsac N."/>
            <person name="Ferriera S."/>
            <person name="Johnson J."/>
            <person name="Kravitz S."/>
            <person name="Beeson K."/>
            <person name="Sutton G."/>
            <person name="Rogers Y.-H."/>
            <person name="Friedman R."/>
            <person name="Frazier M."/>
            <person name="Venter J.C."/>
        </authorList>
    </citation>
    <scope>NUCLEOTIDE SEQUENCE [LARGE SCALE GENOMIC DNA]</scope>
    <source>
        <strain evidence="10 11">PCC 7420</strain>
    </source>
</reference>
<feature type="compositionally biased region" description="Acidic residues" evidence="8">
    <location>
        <begin position="1535"/>
        <end position="1546"/>
    </location>
</feature>
<dbReference type="Pfam" id="PF07705">
    <property type="entry name" value="CARDB"/>
    <property type="match status" value="5"/>
</dbReference>
<evidence type="ECO:0000313" key="10">
    <source>
        <dbReference type="EMBL" id="EDX71711.1"/>
    </source>
</evidence>
<dbReference type="PRINTS" id="PR00313">
    <property type="entry name" value="CABNDNGRPT"/>
</dbReference>
<dbReference type="CDD" id="cd11304">
    <property type="entry name" value="Cadherin_repeat"/>
    <property type="match status" value="3"/>
</dbReference>
<dbReference type="eggNOG" id="COG2931">
    <property type="taxonomic scope" value="Bacteria"/>
</dbReference>
<dbReference type="InterPro" id="IPR015919">
    <property type="entry name" value="Cadherin-like_sf"/>
</dbReference>
<dbReference type="Gene3D" id="2.60.40.10">
    <property type="entry name" value="Immunoglobulins"/>
    <property type="match status" value="6"/>
</dbReference>
<evidence type="ECO:0000256" key="2">
    <source>
        <dbReference type="ARBA" id="ARBA00022692"/>
    </source>
</evidence>